<dbReference type="EMBL" id="KK116412">
    <property type="protein sequence ID" value="KFM67730.1"/>
    <property type="molecule type" value="Genomic_DNA"/>
</dbReference>
<sequence>MSLSKNYLLECLAADKKTTIPLKEQCLPKIAIRLCLYSELRNYIFRAPQQNLQASNWEQRNFEELSKIIINILILPSDLHEKLLSFIHSVKRQLIFWINHLEKFTISHDISASVVTPGDWTVEGIINARGIAKRLVIDGRIPVFHRYRIACSYSLENSIVSLWNLIPPAHQQALVRPSDTREFWVITVWSHYLSGLKTKQECLFDSFLLAAIGGEITTMIHCCKALDKSSRQNKVINAALVAVQGIYCNSFSLEMSSDESQMLLLSYTDILCILLSQMTSEERLSFFRRVLYLEHFPEHDHCILESFLQQPFQSIFMPLITELKNILNVQVFHRLHAKIANMKNCCFDKNAFECLGKDIEKNVSLYVS</sequence>
<accession>A0A087TRJ1</accession>
<dbReference type="AlphaFoldDB" id="A0A087TRJ1"/>
<dbReference type="OMA" id="FWINHLE"/>
<dbReference type="Proteomes" id="UP000054359">
    <property type="component" value="Unassembled WGS sequence"/>
</dbReference>
<organism evidence="1 2">
    <name type="scientific">Stegodyphus mimosarum</name>
    <name type="common">African social velvet spider</name>
    <dbReference type="NCBI Taxonomy" id="407821"/>
    <lineage>
        <taxon>Eukaryota</taxon>
        <taxon>Metazoa</taxon>
        <taxon>Ecdysozoa</taxon>
        <taxon>Arthropoda</taxon>
        <taxon>Chelicerata</taxon>
        <taxon>Arachnida</taxon>
        <taxon>Araneae</taxon>
        <taxon>Araneomorphae</taxon>
        <taxon>Entelegynae</taxon>
        <taxon>Eresoidea</taxon>
        <taxon>Eresidae</taxon>
        <taxon>Stegodyphus</taxon>
    </lineage>
</organism>
<evidence type="ECO:0000313" key="2">
    <source>
        <dbReference type="Proteomes" id="UP000054359"/>
    </source>
</evidence>
<feature type="non-terminal residue" evidence="1">
    <location>
        <position position="368"/>
    </location>
</feature>
<proteinExistence type="predicted"/>
<dbReference type="OrthoDB" id="6437663at2759"/>
<protein>
    <submittedName>
        <fullName evidence="1">Uncharacterized protein</fullName>
    </submittedName>
</protein>
<evidence type="ECO:0000313" key="1">
    <source>
        <dbReference type="EMBL" id="KFM67730.1"/>
    </source>
</evidence>
<gene>
    <name evidence="1" type="ORF">X975_05495</name>
</gene>
<name>A0A087TRJ1_STEMI</name>
<reference evidence="1 2" key="1">
    <citation type="submission" date="2013-11" db="EMBL/GenBank/DDBJ databases">
        <title>Genome sequencing of Stegodyphus mimosarum.</title>
        <authorList>
            <person name="Bechsgaard J."/>
        </authorList>
    </citation>
    <scope>NUCLEOTIDE SEQUENCE [LARGE SCALE GENOMIC DNA]</scope>
</reference>
<keyword evidence="2" id="KW-1185">Reference proteome</keyword>